<evidence type="ECO:0000313" key="1">
    <source>
        <dbReference type="EMBL" id="KAJ6636729.1"/>
    </source>
</evidence>
<feature type="non-terminal residue" evidence="1">
    <location>
        <position position="1"/>
    </location>
</feature>
<gene>
    <name evidence="1" type="ORF">Bhyg_15323</name>
</gene>
<keyword evidence="2" id="KW-1185">Reference proteome</keyword>
<dbReference type="AlphaFoldDB" id="A0A9Q0MSB1"/>
<dbReference type="EMBL" id="WJQU01000004">
    <property type="protein sequence ID" value="KAJ6636729.1"/>
    <property type="molecule type" value="Genomic_DNA"/>
</dbReference>
<dbReference type="Proteomes" id="UP001151699">
    <property type="component" value="Chromosome C"/>
</dbReference>
<accession>A0A9Q0MSB1</accession>
<sequence>MCQTFIMYYPRVLSINQCGSYVTQQKILDYVGVGNVTNVKGVVDPTILEPESLKGTLYSKHIEEGIDWTTEKRADYQNMIRYGKQQAYCIPFTNNDHFMEVQYPKVPKEYQVPDVCTKSGVERAATSLKSLVILLTIHLVHALRSK</sequence>
<organism evidence="1 2">
    <name type="scientific">Pseudolycoriella hygida</name>
    <dbReference type="NCBI Taxonomy" id="35572"/>
    <lineage>
        <taxon>Eukaryota</taxon>
        <taxon>Metazoa</taxon>
        <taxon>Ecdysozoa</taxon>
        <taxon>Arthropoda</taxon>
        <taxon>Hexapoda</taxon>
        <taxon>Insecta</taxon>
        <taxon>Pterygota</taxon>
        <taxon>Neoptera</taxon>
        <taxon>Endopterygota</taxon>
        <taxon>Diptera</taxon>
        <taxon>Nematocera</taxon>
        <taxon>Sciaroidea</taxon>
        <taxon>Sciaridae</taxon>
        <taxon>Pseudolycoriella</taxon>
    </lineage>
</organism>
<proteinExistence type="predicted"/>
<protein>
    <submittedName>
        <fullName evidence="1">Uncharacterized protein</fullName>
    </submittedName>
</protein>
<comment type="caution">
    <text evidence="1">The sequence shown here is derived from an EMBL/GenBank/DDBJ whole genome shotgun (WGS) entry which is preliminary data.</text>
</comment>
<evidence type="ECO:0000313" key="2">
    <source>
        <dbReference type="Proteomes" id="UP001151699"/>
    </source>
</evidence>
<name>A0A9Q0MSB1_9DIPT</name>
<reference evidence="1" key="1">
    <citation type="submission" date="2022-07" db="EMBL/GenBank/DDBJ databases">
        <authorList>
            <person name="Trinca V."/>
            <person name="Uliana J.V.C."/>
            <person name="Torres T.T."/>
            <person name="Ward R.J."/>
            <person name="Monesi N."/>
        </authorList>
    </citation>
    <scope>NUCLEOTIDE SEQUENCE</scope>
    <source>
        <strain evidence="1">HSMRA1968</strain>
        <tissue evidence="1">Whole embryos</tissue>
    </source>
</reference>